<reference evidence="8 9" key="1">
    <citation type="journal article" date="2022" name="Int. J. Syst. Evol. Microbiol.">
        <title>Pseudomonas aegrilactucae sp. nov. and Pseudomonas morbosilactucae sp. nov., pathogens causing bacterial rot of lettuce in Japan.</title>
        <authorList>
            <person name="Sawada H."/>
            <person name="Fujikawa T."/>
            <person name="Satou M."/>
        </authorList>
    </citation>
    <scope>NUCLEOTIDE SEQUENCE [LARGE SCALE GENOMIC DNA]</scope>
    <source>
        <strain evidence="6 8">MAFF 302030</strain>
        <strain evidence="7 9">MAFF 302046</strain>
    </source>
</reference>
<dbReference type="Proteomes" id="UP001155163">
    <property type="component" value="Unassembled WGS sequence"/>
</dbReference>
<dbReference type="GO" id="GO:0009289">
    <property type="term" value="C:pilus"/>
    <property type="evidence" value="ECO:0007669"/>
    <property type="project" value="UniProtKB-SubCell"/>
</dbReference>
<organism evidence="6 8">
    <name type="scientific">Pseudomonas morbosilactucae</name>
    <dbReference type="NCBI Taxonomy" id="2938197"/>
    <lineage>
        <taxon>Bacteria</taxon>
        <taxon>Pseudomonadati</taxon>
        <taxon>Pseudomonadota</taxon>
        <taxon>Gammaproteobacteria</taxon>
        <taxon>Pseudomonadales</taxon>
        <taxon>Pseudomonadaceae</taxon>
        <taxon>Pseudomonas</taxon>
    </lineage>
</organism>
<name>A0A9X1YYV4_9PSED</name>
<evidence type="ECO:0000256" key="1">
    <source>
        <dbReference type="ARBA" id="ARBA00004561"/>
    </source>
</evidence>
<protein>
    <submittedName>
        <fullName evidence="6">Type 1 fimbrial protein</fullName>
    </submittedName>
</protein>
<dbReference type="PANTHER" id="PTHR33420:SF3">
    <property type="entry name" value="FIMBRIAL SUBUNIT ELFA"/>
    <property type="match status" value="1"/>
</dbReference>
<evidence type="ECO:0000256" key="2">
    <source>
        <dbReference type="ARBA" id="ARBA00006671"/>
    </source>
</evidence>
<dbReference type="SUPFAM" id="SSF49401">
    <property type="entry name" value="Bacterial adhesins"/>
    <property type="match status" value="1"/>
</dbReference>
<gene>
    <name evidence="6" type="ORF">M1B34_21185</name>
    <name evidence="7" type="ORF">M1B35_07505</name>
</gene>
<sequence length="179" mass="18776">MKNLFVAAMASSLVLAASSAWAVDITLNFTGKVNPETCDIVQDDTTSGSGSSMVKNVPLKSVSTRALSQKDDVAGKTLVHLKLKDCSGSKVTAKFNTGETVDPQSGALINQTPSGSNVQVQLLDSKHQPLNLNQGPLLDTVSIVDQSAVLEFYAQYFASTAGTTAGDVSTSVSMDLIYE</sequence>
<keyword evidence="9" id="KW-1185">Reference proteome</keyword>
<evidence type="ECO:0000313" key="8">
    <source>
        <dbReference type="Proteomes" id="UP001155059"/>
    </source>
</evidence>
<evidence type="ECO:0000313" key="7">
    <source>
        <dbReference type="EMBL" id="MCK9813989.1"/>
    </source>
</evidence>
<keyword evidence="4" id="KW-0281">Fimbrium</keyword>
<evidence type="ECO:0000313" key="9">
    <source>
        <dbReference type="Proteomes" id="UP001155163"/>
    </source>
</evidence>
<dbReference type="EMBL" id="JALQCW010000059">
    <property type="protein sequence ID" value="MCK9800141.1"/>
    <property type="molecule type" value="Genomic_DNA"/>
</dbReference>
<dbReference type="GO" id="GO:0043709">
    <property type="term" value="P:cell adhesion involved in single-species biofilm formation"/>
    <property type="evidence" value="ECO:0007669"/>
    <property type="project" value="TreeGrafter"/>
</dbReference>
<dbReference type="Proteomes" id="UP001155059">
    <property type="component" value="Unassembled WGS sequence"/>
</dbReference>
<dbReference type="AlphaFoldDB" id="A0A9X1YYV4"/>
<feature type="signal peptide" evidence="5">
    <location>
        <begin position="1"/>
        <end position="22"/>
    </location>
</feature>
<feature type="chain" id="PRO_5040842106" evidence="5">
    <location>
        <begin position="23"/>
        <end position="179"/>
    </location>
</feature>
<dbReference type="Gene3D" id="2.60.40.1090">
    <property type="entry name" value="Fimbrial-type adhesion domain"/>
    <property type="match status" value="1"/>
</dbReference>
<dbReference type="InterPro" id="IPR050263">
    <property type="entry name" value="Bact_Fimbrial_Adh_Pro"/>
</dbReference>
<accession>A0A9X1YYV4</accession>
<dbReference type="RefSeq" id="WP_185039062.1">
    <property type="nucleotide sequence ID" value="NZ_JALQCW010000059.1"/>
</dbReference>
<comment type="caution">
    <text evidence="6">The sequence shown here is derived from an EMBL/GenBank/DDBJ whole genome shotgun (WGS) entry which is preliminary data.</text>
</comment>
<dbReference type="InterPro" id="IPR036937">
    <property type="entry name" value="Adhesion_dom_fimbrial_sf"/>
</dbReference>
<dbReference type="InterPro" id="IPR008966">
    <property type="entry name" value="Adhesion_dom_sf"/>
</dbReference>
<evidence type="ECO:0000313" key="6">
    <source>
        <dbReference type="EMBL" id="MCK9800141.1"/>
    </source>
</evidence>
<evidence type="ECO:0000256" key="4">
    <source>
        <dbReference type="ARBA" id="ARBA00023263"/>
    </source>
</evidence>
<keyword evidence="3 5" id="KW-0732">Signal</keyword>
<evidence type="ECO:0000256" key="3">
    <source>
        <dbReference type="ARBA" id="ARBA00022729"/>
    </source>
</evidence>
<proteinExistence type="inferred from homology"/>
<evidence type="ECO:0000256" key="5">
    <source>
        <dbReference type="SAM" id="SignalP"/>
    </source>
</evidence>
<dbReference type="PANTHER" id="PTHR33420">
    <property type="entry name" value="FIMBRIAL SUBUNIT ELFA-RELATED"/>
    <property type="match status" value="1"/>
</dbReference>
<comment type="similarity">
    <text evidence="2">Belongs to the fimbrial protein family.</text>
</comment>
<reference evidence="8 9" key="2">
    <citation type="journal article" date="2023" name="Plant Pathol.">
        <title>Dismantling and reorganizing Pseudomonas marginalis sensu#lato.</title>
        <authorList>
            <person name="Sawada H."/>
            <person name="Fujikawa T."/>
            <person name="Satou M."/>
        </authorList>
    </citation>
    <scope>NUCLEOTIDE SEQUENCE [LARGE SCALE GENOMIC DNA]</scope>
    <source>
        <strain evidence="6 8">MAFF 302030</strain>
        <strain evidence="7 9">MAFF 302046</strain>
    </source>
</reference>
<comment type="subcellular location">
    <subcellularLocation>
        <location evidence="1">Fimbrium</location>
    </subcellularLocation>
</comment>
<dbReference type="EMBL" id="JALQCX010000011">
    <property type="protein sequence ID" value="MCK9813989.1"/>
    <property type="molecule type" value="Genomic_DNA"/>
</dbReference>